<dbReference type="SUPFAM" id="SSF54495">
    <property type="entry name" value="UBC-like"/>
    <property type="match status" value="1"/>
</dbReference>
<keyword evidence="3" id="KW-0963">Cytoplasm</keyword>
<dbReference type="GO" id="GO:0140469">
    <property type="term" value="P:GCN2-mediated signaling"/>
    <property type="evidence" value="ECO:0007669"/>
    <property type="project" value="TreeGrafter"/>
</dbReference>
<dbReference type="GO" id="GO:0005737">
    <property type="term" value="C:cytoplasm"/>
    <property type="evidence" value="ECO:0007669"/>
    <property type="project" value="UniProtKB-SubCell"/>
</dbReference>
<dbReference type="PANTHER" id="PTHR16301">
    <property type="entry name" value="IMPACT-RELATED"/>
    <property type="match status" value="1"/>
</dbReference>
<evidence type="ECO:0000256" key="4">
    <source>
        <dbReference type="ARBA" id="ARBA00022491"/>
    </source>
</evidence>
<name>A0A0W8D0X7_PHYNI</name>
<evidence type="ECO:0000313" key="9">
    <source>
        <dbReference type="EMBL" id="KUF90062.1"/>
    </source>
</evidence>
<dbReference type="AlphaFoldDB" id="A0A0W8D0X7"/>
<dbReference type="PANTHER" id="PTHR16301:SF25">
    <property type="entry name" value="PROTEIN IMPACT"/>
    <property type="match status" value="1"/>
</dbReference>
<dbReference type="STRING" id="4790.A0A0W8D0X7"/>
<dbReference type="OrthoDB" id="69641at2759"/>
<dbReference type="Gene3D" id="3.30.230.30">
    <property type="entry name" value="Impact, N-terminal domain"/>
    <property type="match status" value="1"/>
</dbReference>
<gene>
    <name evidence="9" type="ORF">AM587_10013263</name>
    <name evidence="8" type="ORF">AM587_10016964</name>
</gene>
<dbReference type="Proteomes" id="UP000052943">
    <property type="component" value="Unassembled WGS sequence"/>
</dbReference>
<evidence type="ECO:0000259" key="7">
    <source>
        <dbReference type="PROSITE" id="PS50908"/>
    </source>
</evidence>
<dbReference type="PROSITE" id="PS50908">
    <property type="entry name" value="RWD"/>
    <property type="match status" value="1"/>
</dbReference>
<evidence type="ECO:0000313" key="8">
    <source>
        <dbReference type="EMBL" id="KUF80259.1"/>
    </source>
</evidence>
<evidence type="ECO:0000256" key="2">
    <source>
        <dbReference type="ARBA" id="ARBA00007665"/>
    </source>
</evidence>
<dbReference type="InterPro" id="IPR036956">
    <property type="entry name" value="Impact_N_sf"/>
</dbReference>
<accession>A0A0W8D0X7</accession>
<evidence type="ECO:0000313" key="10">
    <source>
        <dbReference type="Proteomes" id="UP000052943"/>
    </source>
</evidence>
<dbReference type="InterPro" id="IPR020568">
    <property type="entry name" value="Ribosomal_Su5_D2-typ_SF"/>
</dbReference>
<dbReference type="SMART" id="SM00591">
    <property type="entry name" value="RWD"/>
    <property type="match status" value="1"/>
</dbReference>
<comment type="subcellular location">
    <subcellularLocation>
        <location evidence="1">Cytoplasm</location>
    </subcellularLocation>
</comment>
<dbReference type="EMBL" id="LNFO01004582">
    <property type="protein sequence ID" value="KUF80259.1"/>
    <property type="molecule type" value="Genomic_DNA"/>
</dbReference>
<evidence type="ECO:0000256" key="3">
    <source>
        <dbReference type="ARBA" id="ARBA00022490"/>
    </source>
</evidence>
<keyword evidence="6" id="KW-0346">Stress response</keyword>
<dbReference type="GO" id="GO:0006446">
    <property type="term" value="P:regulation of translational initiation"/>
    <property type="evidence" value="ECO:0007669"/>
    <property type="project" value="TreeGrafter"/>
</dbReference>
<dbReference type="InterPro" id="IPR006575">
    <property type="entry name" value="RWD_dom"/>
</dbReference>
<proteinExistence type="inferred from homology"/>
<dbReference type="InterPro" id="IPR023582">
    <property type="entry name" value="Impact"/>
</dbReference>
<reference evidence="9 10" key="1">
    <citation type="submission" date="2015-11" db="EMBL/GenBank/DDBJ databases">
        <title>Genomes and virulence difference between two physiological races of Phytophthora nicotianae.</title>
        <authorList>
            <person name="Liu H."/>
            <person name="Ma X."/>
            <person name="Yu H."/>
            <person name="Fang D."/>
            <person name="Li Y."/>
            <person name="Wang X."/>
            <person name="Wang W."/>
            <person name="Dong Y."/>
            <person name="Xiao B."/>
        </authorList>
    </citation>
    <scope>NUCLEOTIDE SEQUENCE [LARGE SCALE GENOMIC DNA]</scope>
    <source>
        <strain evidence="9">Race 0</strain>
        <strain evidence="10">race 0</strain>
    </source>
</reference>
<dbReference type="Pfam" id="PF05773">
    <property type="entry name" value="RWD"/>
    <property type="match status" value="1"/>
</dbReference>
<organism evidence="9 10">
    <name type="scientific">Phytophthora nicotianae</name>
    <name type="common">Potato buckeye rot agent</name>
    <name type="synonym">Phytophthora parasitica</name>
    <dbReference type="NCBI Taxonomy" id="4792"/>
    <lineage>
        <taxon>Eukaryota</taxon>
        <taxon>Sar</taxon>
        <taxon>Stramenopiles</taxon>
        <taxon>Oomycota</taxon>
        <taxon>Peronosporomycetes</taxon>
        <taxon>Peronosporales</taxon>
        <taxon>Peronosporaceae</taxon>
        <taxon>Phytophthora</taxon>
    </lineage>
</organism>
<evidence type="ECO:0000256" key="5">
    <source>
        <dbReference type="ARBA" id="ARBA00022845"/>
    </source>
</evidence>
<dbReference type="EMBL" id="LNFO01001583">
    <property type="protein sequence ID" value="KUF90062.1"/>
    <property type="molecule type" value="Genomic_DNA"/>
</dbReference>
<feature type="domain" description="RWD" evidence="7">
    <location>
        <begin position="41"/>
        <end position="144"/>
    </location>
</feature>
<keyword evidence="4" id="KW-0678">Repressor</keyword>
<evidence type="ECO:0000256" key="1">
    <source>
        <dbReference type="ARBA" id="ARBA00004496"/>
    </source>
</evidence>
<comment type="caution">
    <text evidence="9">The sequence shown here is derived from an EMBL/GenBank/DDBJ whole genome shotgun (WGS) entry which is preliminary data.</text>
</comment>
<dbReference type="Pfam" id="PF01205">
    <property type="entry name" value="Impact_N"/>
    <property type="match status" value="1"/>
</dbReference>
<dbReference type="InterPro" id="IPR001498">
    <property type="entry name" value="Impact_N"/>
</dbReference>
<dbReference type="CDD" id="cd23821">
    <property type="entry name" value="RWD_IMPACT"/>
    <property type="match status" value="1"/>
</dbReference>
<dbReference type="InterPro" id="IPR016135">
    <property type="entry name" value="UBQ-conjugating_enzyme/RWD"/>
</dbReference>
<keyword evidence="5" id="KW-0810">Translation regulation</keyword>
<evidence type="ECO:0000256" key="6">
    <source>
        <dbReference type="ARBA" id="ARBA00023016"/>
    </source>
</evidence>
<dbReference type="SUPFAM" id="SSF54211">
    <property type="entry name" value="Ribosomal protein S5 domain 2-like"/>
    <property type="match status" value="1"/>
</dbReference>
<protein>
    <submittedName>
        <fullName evidence="9">Impact protein</fullName>
    </submittedName>
</protein>
<comment type="similarity">
    <text evidence="2">Belongs to the IMPACT family.</text>
</comment>
<dbReference type="Gene3D" id="3.10.110.10">
    <property type="entry name" value="Ubiquitin Conjugating Enzyme"/>
    <property type="match status" value="1"/>
</dbReference>
<sequence>MEDNAELQVRRVDASVAGIIRRELRAIQLDMSDLHLTLNVVFNLLRFSIFEDEFQLKSDLDQPGIARSFTISVPRPHAIVLLVHLPQGYPSTDAPIAEVYESFGLTNVQRDEILEDLAAIFERSSGQVCLYEWIEDVREKYANAELDSAQVDANEDSDEEGIAGPVRLDTVEYFESDSQTLRPRVRTAQLVRDVEREAKIAPLIVHGTAIVDRKSTFIAHACHVKCVEDVRSFLALLLDDRKIERAIHNMLAYRIIGEFTVKDNDEDGEHGAGSKLSNLLELLKAENVAVVVTRWYGGIKLGPDRFKHINASARQVLEDNGFLDEANLHGSKKKGKR</sequence>